<reference evidence="3" key="1">
    <citation type="submission" date="2023-06" db="EMBL/GenBank/DDBJ databases">
        <title>Survivors Of The Sea: Transcriptome response of Skeletonema marinoi to long-term dormancy.</title>
        <authorList>
            <person name="Pinder M.I.M."/>
            <person name="Kourtchenko O."/>
            <person name="Robertson E.K."/>
            <person name="Larsson T."/>
            <person name="Maumus F."/>
            <person name="Osuna-Cruz C.M."/>
            <person name="Vancaester E."/>
            <person name="Stenow R."/>
            <person name="Vandepoele K."/>
            <person name="Ploug H."/>
            <person name="Bruchert V."/>
            <person name="Godhe A."/>
            <person name="Topel M."/>
        </authorList>
    </citation>
    <scope>NUCLEOTIDE SEQUENCE</scope>
    <source>
        <strain evidence="3">R05AC</strain>
    </source>
</reference>
<keyword evidence="1" id="KW-0472">Membrane</keyword>
<proteinExistence type="predicted"/>
<dbReference type="PANTHER" id="PTHR35532:SF5">
    <property type="entry name" value="CARBOHYDRATE-BINDING DOMAIN-CONTAINING PROTEIN"/>
    <property type="match status" value="1"/>
</dbReference>
<gene>
    <name evidence="3" type="ORF">QTG54_002422</name>
</gene>
<dbReference type="Gene3D" id="3.10.620.30">
    <property type="match status" value="1"/>
</dbReference>
<keyword evidence="1" id="KW-0812">Transmembrane</keyword>
<accession>A0AAD8YJD0</accession>
<feature type="transmembrane region" description="Helical" evidence="1">
    <location>
        <begin position="49"/>
        <end position="71"/>
    </location>
</feature>
<dbReference type="InterPro" id="IPR038765">
    <property type="entry name" value="Papain-like_cys_pep_sf"/>
</dbReference>
<dbReference type="SMART" id="SM00460">
    <property type="entry name" value="TGc"/>
    <property type="match status" value="1"/>
</dbReference>
<dbReference type="PANTHER" id="PTHR35532">
    <property type="entry name" value="SIMILAR TO POLYHYDROXYALKANOATE DEPOLYMERASE"/>
    <property type="match status" value="1"/>
</dbReference>
<name>A0AAD8YJD0_9STRA</name>
<dbReference type="InterPro" id="IPR002931">
    <property type="entry name" value="Transglutaminase-like"/>
</dbReference>
<dbReference type="EMBL" id="JATAAI010000003">
    <property type="protein sequence ID" value="KAK1747078.1"/>
    <property type="molecule type" value="Genomic_DNA"/>
</dbReference>
<evidence type="ECO:0000313" key="4">
    <source>
        <dbReference type="Proteomes" id="UP001224775"/>
    </source>
</evidence>
<dbReference type="Pfam" id="PF01841">
    <property type="entry name" value="Transglut_core"/>
    <property type="match status" value="1"/>
</dbReference>
<protein>
    <submittedName>
        <fullName evidence="3">Transglutaminase family protein</fullName>
    </submittedName>
</protein>
<keyword evidence="4" id="KW-1185">Reference proteome</keyword>
<organism evidence="3 4">
    <name type="scientific">Skeletonema marinoi</name>
    <dbReference type="NCBI Taxonomy" id="267567"/>
    <lineage>
        <taxon>Eukaryota</taxon>
        <taxon>Sar</taxon>
        <taxon>Stramenopiles</taxon>
        <taxon>Ochrophyta</taxon>
        <taxon>Bacillariophyta</taxon>
        <taxon>Coscinodiscophyceae</taxon>
        <taxon>Thalassiosirophycidae</taxon>
        <taxon>Thalassiosirales</taxon>
        <taxon>Skeletonemataceae</taxon>
        <taxon>Skeletonema</taxon>
        <taxon>Skeletonema marinoi-dohrnii complex</taxon>
    </lineage>
</organism>
<evidence type="ECO:0000313" key="3">
    <source>
        <dbReference type="EMBL" id="KAK1747078.1"/>
    </source>
</evidence>
<dbReference type="AlphaFoldDB" id="A0AAD8YJD0"/>
<feature type="domain" description="Transglutaminase-like" evidence="2">
    <location>
        <begin position="238"/>
        <end position="306"/>
    </location>
</feature>
<dbReference type="SUPFAM" id="SSF54001">
    <property type="entry name" value="Cysteine proteinases"/>
    <property type="match status" value="1"/>
</dbReference>
<dbReference type="Proteomes" id="UP001224775">
    <property type="component" value="Unassembled WGS sequence"/>
</dbReference>
<evidence type="ECO:0000259" key="2">
    <source>
        <dbReference type="SMART" id="SM00460"/>
    </source>
</evidence>
<keyword evidence="1" id="KW-1133">Transmembrane helix</keyword>
<evidence type="ECO:0000256" key="1">
    <source>
        <dbReference type="SAM" id="Phobius"/>
    </source>
</evidence>
<sequence length="383" mass="42691">MDPEENYDLTESLVGGDNDAYPADISMGSNNRNTSPTTRCSGRIRSLPTLFFIVTPMIIFIIVVFLSAALIPTDVTSNSSKQATSLRDSMMQYLARHIMPYDVPNIASLGFQSNGQPKPDGMSDGIVDQTVYYSIQAKTLYPWTDSIPHYVYFEYVVPYAVTNEPRTNHRPLLFNALKDSLKQYERAAIGNSTQSTQDQIKEVVKLINTELWALMGRDSKPIVFKASQTPRIYDPLSVIAYGYSSCTGLAIMLVSALRSVGIPARMAGTPAWYGDPSKGDHSWVEVYVVSNETGKDGEWMFLEPTPGIAEGKEDTANADNLDRDPCKRWFCKADRFNGSTKTYATRYDKQATSFFPMAWADDDRGVPGEDRSKFYTSTCGKCK</sequence>
<comment type="caution">
    <text evidence="3">The sequence shown here is derived from an EMBL/GenBank/DDBJ whole genome shotgun (WGS) entry which is preliminary data.</text>
</comment>